<dbReference type="Pfam" id="PF18962">
    <property type="entry name" value="Por_Secre_tail"/>
    <property type="match status" value="1"/>
</dbReference>
<dbReference type="InterPro" id="IPR013783">
    <property type="entry name" value="Ig-like_fold"/>
</dbReference>
<evidence type="ECO:0000313" key="6">
    <source>
        <dbReference type="Proteomes" id="UP000605990"/>
    </source>
</evidence>
<reference evidence="5 6" key="1">
    <citation type="submission" date="2020-08" db="EMBL/GenBank/DDBJ databases">
        <title>Description of novel Flavobacterium F-408 isolate.</title>
        <authorList>
            <person name="Saticioglu I.B."/>
            <person name="Duman M."/>
            <person name="Altun S."/>
        </authorList>
    </citation>
    <scope>NUCLEOTIDE SEQUENCE [LARGE SCALE GENOMIC DNA]</scope>
    <source>
        <strain evidence="5 6">F-408</strain>
    </source>
</reference>
<dbReference type="Pfam" id="PF19406">
    <property type="entry name" value="PKD_5"/>
    <property type="match status" value="2"/>
</dbReference>
<organism evidence="5 6">
    <name type="scientific">Flavobacterium bernardetii</name>
    <dbReference type="NCBI Taxonomy" id="2813823"/>
    <lineage>
        <taxon>Bacteria</taxon>
        <taxon>Pseudomonadati</taxon>
        <taxon>Bacteroidota</taxon>
        <taxon>Flavobacteriia</taxon>
        <taxon>Flavobacteriales</taxon>
        <taxon>Flavobacteriaceae</taxon>
        <taxon>Flavobacterium</taxon>
    </lineage>
</organism>
<accession>A0ABR7IV67</accession>
<dbReference type="RefSeq" id="WP_166124752.1">
    <property type="nucleotide sequence ID" value="NZ_JAANOQ010000001.1"/>
</dbReference>
<dbReference type="Gene3D" id="2.60.40.10">
    <property type="entry name" value="Immunoglobulins"/>
    <property type="match status" value="1"/>
</dbReference>
<evidence type="ECO:0000256" key="1">
    <source>
        <dbReference type="ARBA" id="ARBA00022729"/>
    </source>
</evidence>
<name>A0ABR7IV67_9FLAO</name>
<evidence type="ECO:0000259" key="3">
    <source>
        <dbReference type="Pfam" id="PF18962"/>
    </source>
</evidence>
<evidence type="ECO:0000259" key="4">
    <source>
        <dbReference type="Pfam" id="PF19406"/>
    </source>
</evidence>
<gene>
    <name evidence="5" type="ORF">H8R27_01250</name>
</gene>
<feature type="signal peptide" evidence="2">
    <location>
        <begin position="1"/>
        <end position="22"/>
    </location>
</feature>
<evidence type="ECO:0000313" key="5">
    <source>
        <dbReference type="EMBL" id="MBC5833502.1"/>
    </source>
</evidence>
<feature type="domain" description="Secretion system C-terminal sorting" evidence="3">
    <location>
        <begin position="847"/>
        <end position="915"/>
    </location>
</feature>
<feature type="domain" description="PKD-like" evidence="4">
    <location>
        <begin position="475"/>
        <end position="558"/>
    </location>
</feature>
<dbReference type="EMBL" id="JACRUN010000001">
    <property type="protein sequence ID" value="MBC5833502.1"/>
    <property type="molecule type" value="Genomic_DNA"/>
</dbReference>
<keyword evidence="6" id="KW-1185">Reference proteome</keyword>
<dbReference type="InterPro" id="IPR026444">
    <property type="entry name" value="Secre_tail"/>
</dbReference>
<sequence length="917" mass="94576">MKHTLHFFLITIFLLSGINSFAENKSNDTYACPTATISYVGTPFCSSDTSIQNVTLTGTDAYLGGVFISTSGLTLNPTTGAITPNTSTPGVYTVLYTIAANGSCPAVNVTTLVTVLPSNTVTSASSFPVLCINTYLTTITHSTTGATGMGIPTGLPTGVTASWSSNTITISGTPTVAGVFNYNIPITGGCGTVNATGTIVVSASNTVSIASSFPTLCINTPLTPITHTTTGATGIIQSGLPVGVTASWSGNTITISGTPTMAGVFNYTIFSTGGCGEVNATGTIIVSSNTVSVASSTPTLCINTPVTPITHTVSGATGMGVCTGLPAGLTASWSSGMITITGTPASTGVFNYTVPLTGGCGTAYATGTITVVMGPGNATISGGTSICAGGSANLTVTSNPEVVFTMTDGSNLYTYTIGSSGIIVIPVSPTVTTTYTLISANLNSCSTSVSGPESTTTVTVTPTPQFITQIPDIIICNGETLNIASQLTSTLPGTTYTWNATASNVNMASISGNHTNIDQIVNLINSSINGTISISVIPQIGSCYGTPQQILVTVKPIPVITSTVANHNVICNNQFVTITTNSYPYAMNYNWQVSSATGVQIVGGVTNGTSTTGIVNVQLALINSLTAGTISFNITPTNGNCIGATITNAVTITVNPTPGAPISLPSYNICSGETANLIIATSPNIAGTTLEWTVTDFQNVSGFSNGTGVSPLSINDVLYNTSNVQGYVKYSVTTKLGNCEGGTTDYIVHVNPLPNTSALTDGEITVDENGNLIPYVLDTGLDTFNYTFEWYLNNTIIPNATSNTYTATEEGNYSVNVFNMVTNCSGVTYALVTENLVNDNGSVDLVMFPNPSFDNINFSYNNKVMSVQISNQMGQTVLYKDLNTKTGTIDLSDLNTGIYNIVFETESGIVNQRIIKQ</sequence>
<dbReference type="NCBIfam" id="TIGR04183">
    <property type="entry name" value="Por_Secre_tail"/>
    <property type="match status" value="1"/>
</dbReference>
<proteinExistence type="predicted"/>
<evidence type="ECO:0000256" key="2">
    <source>
        <dbReference type="SAM" id="SignalP"/>
    </source>
</evidence>
<keyword evidence="1 2" id="KW-0732">Signal</keyword>
<comment type="caution">
    <text evidence="5">The sequence shown here is derived from an EMBL/GenBank/DDBJ whole genome shotgun (WGS) entry which is preliminary data.</text>
</comment>
<dbReference type="InterPro" id="IPR045828">
    <property type="entry name" value="PKD_Bacteroidetes"/>
</dbReference>
<feature type="domain" description="PKD-like" evidence="4">
    <location>
        <begin position="668"/>
        <end position="754"/>
    </location>
</feature>
<protein>
    <submittedName>
        <fullName evidence="5">T9SS type A sorting domain-containing protein</fullName>
    </submittedName>
</protein>
<feature type="chain" id="PRO_5047405715" evidence="2">
    <location>
        <begin position="23"/>
        <end position="917"/>
    </location>
</feature>
<dbReference type="Proteomes" id="UP000605990">
    <property type="component" value="Unassembled WGS sequence"/>
</dbReference>